<sequence length="165" mass="17854">MTPRKSIRFAIFGAMALAVAGCQTNNQPQVVLSKKSPVELRAMQARAFETSDQNKTLRTVIATFQDLGYGIDKVEPAAGTVSASKLAKLRMTATVYPRGPSRMIVRSNALVMNPGMESQVDDPAFYKDLFFEPLAKAMFLTALELGSEEDVPPVPDAASKTTAKP</sequence>
<dbReference type="EMBL" id="CP054619">
    <property type="protein sequence ID" value="QKS50733.1"/>
    <property type="molecule type" value="Genomic_DNA"/>
</dbReference>
<evidence type="ECO:0000313" key="2">
    <source>
        <dbReference type="EMBL" id="QKS50733.1"/>
    </source>
</evidence>
<evidence type="ECO:0000256" key="1">
    <source>
        <dbReference type="SAM" id="SignalP"/>
    </source>
</evidence>
<proteinExistence type="predicted"/>
<protein>
    <submittedName>
        <fullName evidence="2">Uncharacterized protein</fullName>
    </submittedName>
</protein>
<dbReference type="PROSITE" id="PS51257">
    <property type="entry name" value="PROKAR_LIPOPROTEIN"/>
    <property type="match status" value="1"/>
</dbReference>
<reference evidence="2 3" key="1">
    <citation type="submission" date="2020-06" db="EMBL/GenBank/DDBJ databases">
        <title>Complete genome of Azosprillum oryzae KACC14407.</title>
        <authorList>
            <person name="Kim M."/>
            <person name="Park Y.-J."/>
            <person name="Shin J.-H."/>
        </authorList>
    </citation>
    <scope>NUCLEOTIDE SEQUENCE [LARGE SCALE GENOMIC DNA]</scope>
    <source>
        <strain evidence="2 3">KACC 14407</strain>
    </source>
</reference>
<dbReference type="RefSeq" id="WP_174757169.1">
    <property type="nucleotide sequence ID" value="NZ_BSOV01000095.1"/>
</dbReference>
<dbReference type="KEGG" id="aoz:HUE56_09260"/>
<feature type="chain" id="PRO_5026915046" evidence="1">
    <location>
        <begin position="21"/>
        <end position="165"/>
    </location>
</feature>
<keyword evidence="1" id="KW-0732">Signal</keyword>
<organism evidence="2 3">
    <name type="scientific">Azospirillum oryzae</name>
    <dbReference type="NCBI Taxonomy" id="286727"/>
    <lineage>
        <taxon>Bacteria</taxon>
        <taxon>Pseudomonadati</taxon>
        <taxon>Pseudomonadota</taxon>
        <taxon>Alphaproteobacteria</taxon>
        <taxon>Rhodospirillales</taxon>
        <taxon>Azospirillaceae</taxon>
        <taxon>Azospirillum</taxon>
    </lineage>
</organism>
<gene>
    <name evidence="2" type="ORF">HUE56_09260</name>
</gene>
<accession>A0A6N1AH19</accession>
<dbReference type="AlphaFoldDB" id="A0A6N1AH19"/>
<dbReference type="Proteomes" id="UP000509702">
    <property type="component" value="Chromosome"/>
</dbReference>
<keyword evidence="3" id="KW-1185">Reference proteome</keyword>
<feature type="signal peptide" evidence="1">
    <location>
        <begin position="1"/>
        <end position="20"/>
    </location>
</feature>
<evidence type="ECO:0000313" key="3">
    <source>
        <dbReference type="Proteomes" id="UP000509702"/>
    </source>
</evidence>
<name>A0A6N1AH19_9PROT</name>